<dbReference type="KEGG" id="amr:AM1_C0377"/>
<protein>
    <submittedName>
        <fullName evidence="1">Uncharacterized protein</fullName>
    </submittedName>
</protein>
<keyword evidence="2" id="KW-1185">Reference proteome</keyword>
<gene>
    <name evidence="1" type="ordered locus">AM1_C0377</name>
</gene>
<dbReference type="HOGENOM" id="CLU_3264099_0_0_3"/>
<keyword evidence="1" id="KW-0614">Plasmid</keyword>
<accession>A8ZNA5</accession>
<geneLocation type="plasmid" evidence="1 2">
    <name>pREB3</name>
</geneLocation>
<evidence type="ECO:0000313" key="2">
    <source>
        <dbReference type="Proteomes" id="UP000000268"/>
    </source>
</evidence>
<evidence type="ECO:0000313" key="1">
    <source>
        <dbReference type="EMBL" id="ABW32304.1"/>
    </source>
</evidence>
<dbReference type="EMBL" id="CP000840">
    <property type="protein sequence ID" value="ABW32304.1"/>
    <property type="molecule type" value="Genomic_DNA"/>
</dbReference>
<sequence length="41" mass="4818">MVRIVFMTSAFDSAVQTLQESFKHGNNCSEIFKKRFHRPQT</sequence>
<reference evidence="1 2" key="1">
    <citation type="journal article" date="2008" name="Proc. Natl. Acad. Sci. U.S.A.">
        <title>Niche adaptation and genome expansion in the chlorophyll d-producing cyanobacterium Acaryochloris marina.</title>
        <authorList>
            <person name="Swingley W.D."/>
            <person name="Chen M."/>
            <person name="Cheung P.C."/>
            <person name="Conrad A.L."/>
            <person name="Dejesa L.C."/>
            <person name="Hao J."/>
            <person name="Honchak B.M."/>
            <person name="Karbach L.E."/>
            <person name="Kurdoglu A."/>
            <person name="Lahiri S."/>
            <person name="Mastrian S.D."/>
            <person name="Miyashita H."/>
            <person name="Page L."/>
            <person name="Ramakrishna P."/>
            <person name="Satoh S."/>
            <person name="Sattley W.M."/>
            <person name="Shimada Y."/>
            <person name="Taylor H.L."/>
            <person name="Tomo T."/>
            <person name="Tsuchiya T."/>
            <person name="Wang Z.T."/>
            <person name="Raymond J."/>
            <person name="Mimuro M."/>
            <person name="Blankenship R.E."/>
            <person name="Touchman J.W."/>
        </authorList>
    </citation>
    <scope>NUCLEOTIDE SEQUENCE [LARGE SCALE GENOMIC DNA]</scope>
    <source>
        <strain evidence="2">MBIC 11017</strain>
        <plasmid evidence="2">Plasmid pREB3</plasmid>
    </source>
</reference>
<dbReference type="Proteomes" id="UP000000268">
    <property type="component" value="Plasmid pREB3"/>
</dbReference>
<organism evidence="1 2">
    <name type="scientific">Acaryochloris marina (strain MBIC 11017)</name>
    <dbReference type="NCBI Taxonomy" id="329726"/>
    <lineage>
        <taxon>Bacteria</taxon>
        <taxon>Bacillati</taxon>
        <taxon>Cyanobacteriota</taxon>
        <taxon>Cyanophyceae</taxon>
        <taxon>Acaryochloridales</taxon>
        <taxon>Acaryochloridaceae</taxon>
        <taxon>Acaryochloris</taxon>
    </lineage>
</organism>
<name>A8ZNA5_ACAM1</name>
<proteinExistence type="predicted"/>
<dbReference type="AlphaFoldDB" id="A8ZNA5"/>